<evidence type="ECO:0000313" key="2">
    <source>
        <dbReference type="Proteomes" id="UP000038045"/>
    </source>
</evidence>
<dbReference type="AlphaFoldDB" id="A0A0N4ZZ39"/>
<proteinExistence type="predicted"/>
<protein>
    <submittedName>
        <fullName evidence="3">cGMP-dependent protein kinase</fullName>
    </submittedName>
</protein>
<accession>A0A0N4ZZ39</accession>
<dbReference type="Proteomes" id="UP000038045">
    <property type="component" value="Unplaced"/>
</dbReference>
<feature type="compositionally biased region" description="Polar residues" evidence="1">
    <location>
        <begin position="40"/>
        <end position="51"/>
    </location>
</feature>
<reference evidence="3" key="1">
    <citation type="submission" date="2017-02" db="UniProtKB">
        <authorList>
            <consortium name="WormBaseParasite"/>
        </authorList>
    </citation>
    <scope>IDENTIFICATION</scope>
</reference>
<evidence type="ECO:0000256" key="1">
    <source>
        <dbReference type="SAM" id="MobiDB-lite"/>
    </source>
</evidence>
<feature type="compositionally biased region" description="Polar residues" evidence="1">
    <location>
        <begin position="61"/>
        <end position="72"/>
    </location>
</feature>
<organism evidence="2 3">
    <name type="scientific">Parastrongyloides trichosuri</name>
    <name type="common">Possum-specific nematode worm</name>
    <dbReference type="NCBI Taxonomy" id="131310"/>
    <lineage>
        <taxon>Eukaryota</taxon>
        <taxon>Metazoa</taxon>
        <taxon>Ecdysozoa</taxon>
        <taxon>Nematoda</taxon>
        <taxon>Chromadorea</taxon>
        <taxon>Rhabditida</taxon>
        <taxon>Tylenchina</taxon>
        <taxon>Panagrolaimomorpha</taxon>
        <taxon>Strongyloidoidea</taxon>
        <taxon>Strongyloididae</taxon>
        <taxon>Parastrongyloides</taxon>
    </lineage>
</organism>
<evidence type="ECO:0000313" key="3">
    <source>
        <dbReference type="WBParaSite" id="PTRK_0001405400.1"/>
    </source>
</evidence>
<feature type="region of interest" description="Disordered" evidence="1">
    <location>
        <begin position="181"/>
        <end position="211"/>
    </location>
</feature>
<dbReference type="WBParaSite" id="PTRK_0001405400.1">
    <property type="protein sequence ID" value="PTRK_0001405400.1"/>
    <property type="gene ID" value="PTRK_0001405400"/>
</dbReference>
<sequence>MNCFAICKLCSTNSSKMKESTTKKKEKDKEFIDQVDNDSTYGVIDSTTSEIPDNEEKNKKTNSIHSPQSTKTTNVSFRFRAKKVLFGNDRLSQPSILKDNVKENTKSTNRKSLPIFCNKNKRELPKLPVPIVDDEKSNEKNGKRQISFDDKVNEVYESIYPEIDSIVDPFYSKLNEGQGTQKYDYPIFNNKSKKSTGREKNQDDPIYTSASQIYGGSEDAYSSIVSNVGGEKENGYAKMSERKDNDPDNNIPMVDEDLPSTSIANNSVSVNLDALYAKIKRPINKHINRNMELENPRFEDSIPILSNTDNSILPKNDNITSDSLYQQLDESGSGSIVSSHSRNPSYRYITVRETVDVVRERIRNQQEEAFREGNNNNNNNIIPQGREHYYSSINEYESVGDGNISDNIYDINTSYTANYLKKNNEGVRIIRPKIVPSTTYPSIRRMYDNRTVLNKINSRSISMAEIAKNNSNVKTINIKQLGKDYDKTSSSNNNDNNLKKNLSNSYNHSWSSSLDNAITFISEILGEQTPVEDIMDDAINISYDIFSSSIDKMKNISDSMISSRTNYSEIGSQTDCITKIPQRSNRKKSVDVETQTKIVKKVQEETLKKKIEPRLVHPKDYVSTIDLSNERSWPLKK</sequence>
<feature type="region of interest" description="Disordered" evidence="1">
    <location>
        <begin position="40"/>
        <end position="72"/>
    </location>
</feature>
<name>A0A0N4ZZ39_PARTI</name>
<keyword evidence="2" id="KW-1185">Reference proteome</keyword>